<evidence type="ECO:0000313" key="6">
    <source>
        <dbReference type="Proteomes" id="UP000275331"/>
    </source>
</evidence>
<proteinExistence type="inferred from homology"/>
<feature type="binding site" evidence="4">
    <location>
        <position position="251"/>
    </location>
    <ligand>
        <name>substrate</name>
    </ligand>
</feature>
<evidence type="ECO:0000256" key="1">
    <source>
        <dbReference type="ARBA" id="ARBA00022801"/>
    </source>
</evidence>
<dbReference type="RefSeq" id="WP_125295410.1">
    <property type="nucleotide sequence ID" value="NZ_JAPTZM010000001.1"/>
</dbReference>
<feature type="binding site" evidence="4">
    <location>
        <position position="371"/>
    </location>
    <ligand>
        <name>substrate</name>
    </ligand>
</feature>
<dbReference type="InterPro" id="IPR010905">
    <property type="entry name" value="Glyco_hydro_88"/>
</dbReference>
<dbReference type="EMBL" id="RHXB01000001">
    <property type="protein sequence ID" value="RSE28952.1"/>
    <property type="molecule type" value="Genomic_DNA"/>
</dbReference>
<feature type="binding site" evidence="4">
    <location>
        <position position="255"/>
    </location>
    <ligand>
        <name>substrate</name>
    </ligand>
</feature>
<feature type="binding site" evidence="4">
    <location>
        <position position="179"/>
    </location>
    <ligand>
        <name>substrate</name>
    </ligand>
</feature>
<accession>A0A427V8F9</accession>
<comment type="caution">
    <text evidence="5">The sequence shown here is derived from an EMBL/GenBank/DDBJ whole genome shotgun (WGS) entry which is preliminary data.</text>
</comment>
<sequence length="401" mass="45746">MTTNSGHRHVVSEALRPIELHQVDRHALKDKIDRALTIVSRKMDKNIIAMGDKFPNEACEGGKWQPADNDQWTTSFWTGQLWLMWEMTGDEKYRDAAERYINSFADRLNNRIETATHDLGFLYSLSCVNAWRLTGNAQARAIALQAADMLMERYHATARIIQAWGDLSDPEQQGRMIIDCNMNLPLLYWASQQTGDPRYAQAATAHAQQAATYIVRPDASTFHTFYMDVNTGEPRFGNTHQGYSDTSCWSRGQAWAIYGFVLCYLYTGDKSMVELSRKLSHYFLNRLPEDDICHWDLALYGTDAVRDSSAAAIAVCGLLEMVKALPALDAHRAHYEEISLQIIQSLTDHYLARDEDPCEGLLKHSVYHMPSGKGVDECCSWGDYFYLEALARVRQVWTSYW</sequence>
<name>A0A427V8F9_9ENTR</name>
<feature type="binding site" evidence="4">
    <location>
        <position position="237"/>
    </location>
    <ligand>
        <name>substrate</name>
    </ligand>
</feature>
<feature type="active site" description="Nucleophile" evidence="3">
    <location>
        <position position="118"/>
    </location>
</feature>
<feature type="binding site" evidence="4">
    <location>
        <position position="118"/>
    </location>
    <ligand>
        <name>substrate</name>
    </ligand>
</feature>
<gene>
    <name evidence="5" type="ORF">EGT71_00050</name>
</gene>
<dbReference type="GO" id="GO:0052757">
    <property type="term" value="F:chondroitin hydrolase activity"/>
    <property type="evidence" value="ECO:0007669"/>
    <property type="project" value="TreeGrafter"/>
</dbReference>
<reference evidence="5 6" key="1">
    <citation type="submission" date="2018-10" db="EMBL/GenBank/DDBJ databases">
        <title>Transmission dynamics of multidrug resistant bacteria on intensive care unit surfaces.</title>
        <authorList>
            <person name="D'Souza A.W."/>
            <person name="Potter R.F."/>
            <person name="Wallace M."/>
            <person name="Shupe A."/>
            <person name="Patel S."/>
            <person name="Sun S."/>
            <person name="Gul D."/>
            <person name="Kwon J.H."/>
            <person name="Andleeb S."/>
            <person name="Burnham C.-A.D."/>
            <person name="Dantas G."/>
        </authorList>
    </citation>
    <scope>NUCLEOTIDE SEQUENCE [LARGE SCALE GENOMIC DNA]</scope>
    <source>
        <strain evidence="5 6">AS_373</strain>
    </source>
</reference>
<dbReference type="PANTHER" id="PTHR36845">
    <property type="entry name" value="HYDROLASE, PUTATIVE (AFU_ORTHOLOGUE AFUA_7G05090)-RELATED"/>
    <property type="match status" value="1"/>
</dbReference>
<comment type="similarity">
    <text evidence="2">Belongs to the glycosyl hydrolase 88 family.</text>
</comment>
<dbReference type="PANTHER" id="PTHR36845:SF1">
    <property type="entry name" value="HYDROLASE, PUTATIVE (AFU_ORTHOLOGUE AFUA_7G05090)-RELATED"/>
    <property type="match status" value="1"/>
</dbReference>
<dbReference type="AlphaFoldDB" id="A0A427V8F9"/>
<feature type="active site" description="Proton donor" evidence="3">
    <location>
        <position position="179"/>
    </location>
</feature>
<dbReference type="Gene3D" id="1.50.10.10">
    <property type="match status" value="1"/>
</dbReference>
<dbReference type="InterPro" id="IPR052369">
    <property type="entry name" value="UG_Glycosaminoglycan_Hydrolase"/>
</dbReference>
<protein>
    <submittedName>
        <fullName evidence="5">Glucuronyl hydrolase</fullName>
    </submittedName>
</protein>
<dbReference type="Proteomes" id="UP000275331">
    <property type="component" value="Unassembled WGS sequence"/>
</dbReference>
<dbReference type="Pfam" id="PF07470">
    <property type="entry name" value="Glyco_hydro_88"/>
    <property type="match status" value="1"/>
</dbReference>
<feature type="binding site" evidence="4">
    <location>
        <position position="239"/>
    </location>
    <ligand>
        <name>substrate</name>
    </ligand>
</feature>
<dbReference type="InterPro" id="IPR012341">
    <property type="entry name" value="6hp_glycosidase-like_sf"/>
</dbReference>
<organism evidence="5 6">
    <name type="scientific">Atlantibacter subterraneus</name>
    <dbReference type="NCBI Taxonomy" id="255519"/>
    <lineage>
        <taxon>Bacteria</taxon>
        <taxon>Pseudomonadati</taxon>
        <taxon>Pseudomonadota</taxon>
        <taxon>Gammaproteobacteria</taxon>
        <taxon>Enterobacterales</taxon>
        <taxon>Enterobacteriaceae</taxon>
        <taxon>Atlantibacter</taxon>
    </lineage>
</organism>
<evidence type="ECO:0000256" key="4">
    <source>
        <dbReference type="PIRSR" id="PIRSR610905-2"/>
    </source>
</evidence>
<evidence type="ECO:0000313" key="5">
    <source>
        <dbReference type="EMBL" id="RSE28952.1"/>
    </source>
</evidence>
<evidence type="ECO:0000256" key="3">
    <source>
        <dbReference type="PIRSR" id="PIRSR610905-1"/>
    </source>
</evidence>
<dbReference type="SUPFAM" id="SSF48208">
    <property type="entry name" value="Six-hairpin glycosidases"/>
    <property type="match status" value="1"/>
</dbReference>
<dbReference type="InterPro" id="IPR008928">
    <property type="entry name" value="6-hairpin_glycosidase_sf"/>
</dbReference>
<dbReference type="GO" id="GO:0000272">
    <property type="term" value="P:polysaccharide catabolic process"/>
    <property type="evidence" value="ECO:0007669"/>
    <property type="project" value="TreeGrafter"/>
</dbReference>
<evidence type="ECO:0000256" key="2">
    <source>
        <dbReference type="ARBA" id="ARBA00038358"/>
    </source>
</evidence>
<dbReference type="OrthoDB" id="428577at2"/>
<keyword evidence="1 5" id="KW-0378">Hydrolase</keyword>